<sequence length="250" mass="27968">MNPATKILIVEDDALMAENVMQSLTREGYIISGVARNLLSAVEVMKKNPADIALIDITLDGPEDGVLTARELTKIKWIPIIYVTGDEHMAAVERSMDTNPAAFLKKPLRMKELIVQIDLALHNFNKGNFSNPSKLRSGHVLLRTFSGQINVKQDEIVYIQAERSNSRLFLTKGGFSRIYQLKPYQYVSLTENMGFVYGQLSFNFHRLSRSLVINLDLIDRIDTSELVIAGHVITIPDGAKRALLNRLGGN</sequence>
<dbReference type="SMART" id="SM00850">
    <property type="entry name" value="LytTR"/>
    <property type="match status" value="1"/>
</dbReference>
<dbReference type="GO" id="GO:0000160">
    <property type="term" value="P:phosphorelay signal transduction system"/>
    <property type="evidence" value="ECO:0007669"/>
    <property type="project" value="InterPro"/>
</dbReference>
<name>A0A4U6D967_9BACT</name>
<dbReference type="SMART" id="SM00448">
    <property type="entry name" value="REC"/>
    <property type="match status" value="1"/>
</dbReference>
<dbReference type="InterPro" id="IPR001789">
    <property type="entry name" value="Sig_transdc_resp-reg_receiver"/>
</dbReference>
<evidence type="ECO:0000256" key="1">
    <source>
        <dbReference type="ARBA" id="ARBA00022553"/>
    </source>
</evidence>
<evidence type="ECO:0000313" key="5">
    <source>
        <dbReference type="Proteomes" id="UP000304900"/>
    </source>
</evidence>
<organism evidence="4 5">
    <name type="scientific">Dyadobacter frigoris</name>
    <dbReference type="NCBI Taxonomy" id="2576211"/>
    <lineage>
        <taxon>Bacteria</taxon>
        <taxon>Pseudomonadati</taxon>
        <taxon>Bacteroidota</taxon>
        <taxon>Cytophagia</taxon>
        <taxon>Cytophagales</taxon>
        <taxon>Spirosomataceae</taxon>
        <taxon>Dyadobacter</taxon>
    </lineage>
</organism>
<dbReference type="Gene3D" id="3.40.50.2300">
    <property type="match status" value="1"/>
</dbReference>
<dbReference type="AlphaFoldDB" id="A0A4U6D967"/>
<feature type="modified residue" description="4-aspartylphosphate" evidence="2">
    <location>
        <position position="56"/>
    </location>
</feature>
<gene>
    <name evidence="4" type="ORF">FDK13_04740</name>
</gene>
<protein>
    <submittedName>
        <fullName evidence="4">DNA-binding response regulator</fullName>
    </submittedName>
</protein>
<evidence type="ECO:0000256" key="2">
    <source>
        <dbReference type="PROSITE-ProRule" id="PRU00169"/>
    </source>
</evidence>
<evidence type="ECO:0000313" key="4">
    <source>
        <dbReference type="EMBL" id="TKT93165.1"/>
    </source>
</evidence>
<dbReference type="Pfam" id="PF00072">
    <property type="entry name" value="Response_reg"/>
    <property type="match status" value="1"/>
</dbReference>
<dbReference type="PANTHER" id="PTHR44591:SF24">
    <property type="entry name" value="PROTEIN-GLUTAMATE METHYLESTERASE_PROTEIN-GLUTAMINE GLUTAMINASE 1"/>
    <property type="match status" value="1"/>
</dbReference>
<dbReference type="InterPro" id="IPR050595">
    <property type="entry name" value="Bact_response_regulator"/>
</dbReference>
<dbReference type="InterPro" id="IPR007492">
    <property type="entry name" value="LytTR_DNA-bd_dom"/>
</dbReference>
<dbReference type="Gene3D" id="2.40.50.1020">
    <property type="entry name" value="LytTr DNA-binding domain"/>
    <property type="match status" value="1"/>
</dbReference>
<keyword evidence="5" id="KW-1185">Reference proteome</keyword>
<dbReference type="GO" id="GO:0003677">
    <property type="term" value="F:DNA binding"/>
    <property type="evidence" value="ECO:0007669"/>
    <property type="project" value="UniProtKB-KW"/>
</dbReference>
<keyword evidence="4" id="KW-0238">DNA-binding</keyword>
<evidence type="ECO:0000259" key="3">
    <source>
        <dbReference type="PROSITE" id="PS50110"/>
    </source>
</evidence>
<dbReference type="InterPro" id="IPR011006">
    <property type="entry name" value="CheY-like_superfamily"/>
</dbReference>
<dbReference type="OrthoDB" id="1646880at2"/>
<dbReference type="PANTHER" id="PTHR44591">
    <property type="entry name" value="STRESS RESPONSE REGULATOR PROTEIN 1"/>
    <property type="match status" value="1"/>
</dbReference>
<dbReference type="RefSeq" id="WP_137338841.1">
    <property type="nucleotide sequence ID" value="NZ_BSQH01000012.1"/>
</dbReference>
<dbReference type="SUPFAM" id="SSF52172">
    <property type="entry name" value="CheY-like"/>
    <property type="match status" value="1"/>
</dbReference>
<dbReference type="Proteomes" id="UP000304900">
    <property type="component" value="Unassembled WGS sequence"/>
</dbReference>
<comment type="caution">
    <text evidence="4">The sequence shown here is derived from an EMBL/GenBank/DDBJ whole genome shotgun (WGS) entry which is preliminary data.</text>
</comment>
<proteinExistence type="predicted"/>
<reference evidence="4 5" key="1">
    <citation type="submission" date="2019-05" db="EMBL/GenBank/DDBJ databases">
        <title>Dyadobacter AR-3-8 sp. nov., isolated from arctic soil.</title>
        <authorList>
            <person name="Chaudhary D.K."/>
        </authorList>
    </citation>
    <scope>NUCLEOTIDE SEQUENCE [LARGE SCALE GENOMIC DNA]</scope>
    <source>
        <strain evidence="4 5">AR-3-8</strain>
    </source>
</reference>
<feature type="domain" description="Response regulatory" evidence="3">
    <location>
        <begin position="6"/>
        <end position="121"/>
    </location>
</feature>
<keyword evidence="1 2" id="KW-0597">Phosphoprotein</keyword>
<accession>A0A4U6D967</accession>
<dbReference type="PROSITE" id="PS50110">
    <property type="entry name" value="RESPONSE_REGULATORY"/>
    <property type="match status" value="1"/>
</dbReference>
<dbReference type="EMBL" id="SZVO01000002">
    <property type="protein sequence ID" value="TKT93165.1"/>
    <property type="molecule type" value="Genomic_DNA"/>
</dbReference>